<keyword evidence="5" id="KW-1185">Reference proteome</keyword>
<keyword evidence="1 2" id="KW-0175">Coiled coil</keyword>
<dbReference type="SMART" id="SM00061">
    <property type="entry name" value="MATH"/>
    <property type="match status" value="1"/>
</dbReference>
<accession>A0ABU6TJ50</accession>
<dbReference type="Proteomes" id="UP001341840">
    <property type="component" value="Unassembled WGS sequence"/>
</dbReference>
<evidence type="ECO:0000259" key="3">
    <source>
        <dbReference type="PROSITE" id="PS50144"/>
    </source>
</evidence>
<evidence type="ECO:0000313" key="4">
    <source>
        <dbReference type="EMBL" id="MED6148510.1"/>
    </source>
</evidence>
<evidence type="ECO:0000256" key="2">
    <source>
        <dbReference type="SAM" id="Coils"/>
    </source>
</evidence>
<evidence type="ECO:0000313" key="5">
    <source>
        <dbReference type="Proteomes" id="UP001341840"/>
    </source>
</evidence>
<dbReference type="PANTHER" id="PTHR46236">
    <property type="entry name" value="TRAF-LIKE SUPERFAMILY PROTEIN"/>
    <property type="match status" value="1"/>
</dbReference>
<comment type="caution">
    <text evidence="4">The sequence shown here is derived from an EMBL/GenBank/DDBJ whole genome shotgun (WGS) entry which is preliminary data.</text>
</comment>
<dbReference type="PROSITE" id="PS50144">
    <property type="entry name" value="MATH"/>
    <property type="match status" value="1"/>
</dbReference>
<dbReference type="Gene3D" id="2.60.210.10">
    <property type="entry name" value="Apoptosis, Tumor Necrosis Factor Receptor Associated Protein 2, Chain A"/>
    <property type="match status" value="1"/>
</dbReference>
<proteinExistence type="predicted"/>
<dbReference type="EMBL" id="JASCZI010091025">
    <property type="protein sequence ID" value="MED6148510.1"/>
    <property type="molecule type" value="Genomic_DNA"/>
</dbReference>
<dbReference type="CDD" id="cd00121">
    <property type="entry name" value="MATH"/>
    <property type="match status" value="1"/>
</dbReference>
<dbReference type="InterPro" id="IPR050804">
    <property type="entry name" value="MCC"/>
</dbReference>
<protein>
    <recommendedName>
        <fullName evidence="3">MATH domain-containing protein</fullName>
    </recommendedName>
</protein>
<organism evidence="4 5">
    <name type="scientific">Stylosanthes scabra</name>
    <dbReference type="NCBI Taxonomy" id="79078"/>
    <lineage>
        <taxon>Eukaryota</taxon>
        <taxon>Viridiplantae</taxon>
        <taxon>Streptophyta</taxon>
        <taxon>Embryophyta</taxon>
        <taxon>Tracheophyta</taxon>
        <taxon>Spermatophyta</taxon>
        <taxon>Magnoliopsida</taxon>
        <taxon>eudicotyledons</taxon>
        <taxon>Gunneridae</taxon>
        <taxon>Pentapetalae</taxon>
        <taxon>rosids</taxon>
        <taxon>fabids</taxon>
        <taxon>Fabales</taxon>
        <taxon>Fabaceae</taxon>
        <taxon>Papilionoideae</taxon>
        <taxon>50 kb inversion clade</taxon>
        <taxon>dalbergioids sensu lato</taxon>
        <taxon>Dalbergieae</taxon>
        <taxon>Pterocarpus clade</taxon>
        <taxon>Stylosanthes</taxon>
    </lineage>
</organism>
<dbReference type="Pfam" id="PF22486">
    <property type="entry name" value="MATH_2"/>
    <property type="match status" value="1"/>
</dbReference>
<dbReference type="PANTHER" id="PTHR46236:SF35">
    <property type="entry name" value="MATH DOMAIN-CONTAINING PROTEIN"/>
    <property type="match status" value="1"/>
</dbReference>
<feature type="domain" description="MATH" evidence="3">
    <location>
        <begin position="25"/>
        <end position="152"/>
    </location>
</feature>
<feature type="coiled-coil region" evidence="2">
    <location>
        <begin position="267"/>
        <end position="315"/>
    </location>
</feature>
<name>A0ABU6TJ50_9FABA</name>
<dbReference type="SUPFAM" id="SSF49599">
    <property type="entry name" value="TRAF domain-like"/>
    <property type="match status" value="1"/>
</dbReference>
<gene>
    <name evidence="4" type="ORF">PIB30_053832</name>
</gene>
<reference evidence="4 5" key="1">
    <citation type="journal article" date="2023" name="Plants (Basel)">
        <title>Bridging the Gap: Combining Genomics and Transcriptomics Approaches to Understand Stylosanthes scabra, an Orphan Legume from the Brazilian Caatinga.</title>
        <authorList>
            <person name="Ferreira-Neto J.R.C."/>
            <person name="da Silva M.D."/>
            <person name="Binneck E."/>
            <person name="de Melo N.F."/>
            <person name="da Silva R.H."/>
            <person name="de Melo A.L.T.M."/>
            <person name="Pandolfi V."/>
            <person name="Bustamante F.O."/>
            <person name="Brasileiro-Vidal A.C."/>
            <person name="Benko-Iseppon A.M."/>
        </authorList>
    </citation>
    <scope>NUCLEOTIDE SEQUENCE [LARGE SCALE GENOMIC DNA]</scope>
    <source>
        <tissue evidence="4">Leaves</tissue>
    </source>
</reference>
<dbReference type="InterPro" id="IPR008974">
    <property type="entry name" value="TRAF-like"/>
</dbReference>
<sequence>MATARRSRCGVQSIMKEQEVKVLTSVKFSWTINNFSKLSRDQLYSDTFFTGPYPWRIGIYPKRSFRKLGTFVDVHLYPGPPDDVNFPVGGRYANVKLSLVNQLETKSTEVEERENVELNQGDKDNAACSLFIDLTKIHGFLVNDTCIIVAEVSVNDLGVLDHNHPRFFLDFKGLCKIEKEYAEVLEESCSKHPSLIESHRKRKRSQRFTECSFTALGKLLLFLETKKVKDMMSYDACKELQDLWEEVEIRFDDLSWLEPHVQSALTCLEKAAKVEKLKVDVADLEEKSKTLKAEAIAIDADLEKTKKELAMAEEDFDLDDELGYGIP</sequence>
<dbReference type="InterPro" id="IPR002083">
    <property type="entry name" value="MATH/TRAF_dom"/>
</dbReference>
<evidence type="ECO:0000256" key="1">
    <source>
        <dbReference type="ARBA" id="ARBA00023054"/>
    </source>
</evidence>